<comment type="caution">
    <text evidence="3">The sequence shown here is derived from an EMBL/GenBank/DDBJ whole genome shotgun (WGS) entry which is preliminary data.</text>
</comment>
<reference evidence="3 4" key="1">
    <citation type="submission" date="2021-06" db="EMBL/GenBank/DDBJ databases">
        <authorList>
            <person name="Palmer J.M."/>
        </authorList>
    </citation>
    <scope>NUCLEOTIDE SEQUENCE [LARGE SCALE GENOMIC DNA]</scope>
    <source>
        <strain evidence="3 4">AS_MEX2019</strain>
        <tissue evidence="3">Muscle</tissue>
    </source>
</reference>
<dbReference type="PANTHER" id="PTHR10367">
    <property type="entry name" value="MRNA-CAPPING ENZYME"/>
    <property type="match status" value="1"/>
</dbReference>
<dbReference type="Gene3D" id="3.30.470.30">
    <property type="entry name" value="DNA ligase/mRNA capping enzyme"/>
    <property type="match status" value="1"/>
</dbReference>
<dbReference type="Proteomes" id="UP001469553">
    <property type="component" value="Unassembled WGS sequence"/>
</dbReference>
<protein>
    <recommendedName>
        <fullName evidence="2">mRNA capping enzyme adenylation domain-containing protein</fullName>
    </recommendedName>
</protein>
<dbReference type="Pfam" id="PF01331">
    <property type="entry name" value="mRNA_cap_enzyme"/>
    <property type="match status" value="1"/>
</dbReference>
<feature type="compositionally biased region" description="Basic and acidic residues" evidence="1">
    <location>
        <begin position="127"/>
        <end position="136"/>
    </location>
</feature>
<feature type="domain" description="mRNA capping enzyme adenylation" evidence="2">
    <location>
        <begin position="1"/>
        <end position="68"/>
    </location>
</feature>
<gene>
    <name evidence="3" type="ORF">AMECASPLE_002160</name>
</gene>
<dbReference type="SUPFAM" id="SSF56091">
    <property type="entry name" value="DNA ligase/mRNA capping enzyme, catalytic domain"/>
    <property type="match status" value="1"/>
</dbReference>
<name>A0ABV0ZIP6_9TELE</name>
<evidence type="ECO:0000313" key="3">
    <source>
        <dbReference type="EMBL" id="MEQ2305856.1"/>
    </source>
</evidence>
<organism evidence="3 4">
    <name type="scientific">Ameca splendens</name>
    <dbReference type="NCBI Taxonomy" id="208324"/>
    <lineage>
        <taxon>Eukaryota</taxon>
        <taxon>Metazoa</taxon>
        <taxon>Chordata</taxon>
        <taxon>Craniata</taxon>
        <taxon>Vertebrata</taxon>
        <taxon>Euteleostomi</taxon>
        <taxon>Actinopterygii</taxon>
        <taxon>Neopterygii</taxon>
        <taxon>Teleostei</taxon>
        <taxon>Neoteleostei</taxon>
        <taxon>Acanthomorphata</taxon>
        <taxon>Ovalentaria</taxon>
        <taxon>Atherinomorphae</taxon>
        <taxon>Cyprinodontiformes</taxon>
        <taxon>Goodeidae</taxon>
        <taxon>Ameca</taxon>
    </lineage>
</organism>
<dbReference type="PANTHER" id="PTHR10367:SF17">
    <property type="entry name" value="MRNA-CAPPING ENZYME"/>
    <property type="match status" value="1"/>
</dbReference>
<evidence type="ECO:0000259" key="2">
    <source>
        <dbReference type="Pfam" id="PF01331"/>
    </source>
</evidence>
<keyword evidence="4" id="KW-1185">Reference proteome</keyword>
<accession>A0ABV0ZIP6</accession>
<dbReference type="InterPro" id="IPR051029">
    <property type="entry name" value="mRNA_Capping_Enz/RNA_Phosphat"/>
</dbReference>
<dbReference type="InterPro" id="IPR001339">
    <property type="entry name" value="mRNA_cap_enzyme_adenylation"/>
</dbReference>
<evidence type="ECO:0000256" key="1">
    <source>
        <dbReference type="SAM" id="MobiDB-lite"/>
    </source>
</evidence>
<feature type="region of interest" description="Disordered" evidence="1">
    <location>
        <begin position="119"/>
        <end position="176"/>
    </location>
</feature>
<dbReference type="EMBL" id="JAHRIP010065909">
    <property type="protein sequence ID" value="MEQ2305856.1"/>
    <property type="molecule type" value="Genomic_DNA"/>
</dbReference>
<evidence type="ECO:0000313" key="4">
    <source>
        <dbReference type="Proteomes" id="UP001469553"/>
    </source>
</evidence>
<proteinExistence type="predicted"/>
<sequence>MLISGKNEVYMIDRDNTVFHIANLEFPFRKDLRVHLSKTLLDGEMIIDKVNGQPVPRYLIYDIIKFNVCVRFAASLLSDPSNSLSDLSGRWLDCFKHLYYFQSEETFWENKSPFLKGPRGVNTMKQEPSHHEDHGAPNKLRTKLLRSSSQGGVIKKSKSLSFPKAPLNPSSSNGKNMIQLSTPSFLLL</sequence>